<feature type="region of interest" description="Disordered" evidence="1">
    <location>
        <begin position="114"/>
        <end position="136"/>
    </location>
</feature>
<feature type="compositionally biased region" description="Polar residues" evidence="1">
    <location>
        <begin position="474"/>
        <end position="491"/>
    </location>
</feature>
<evidence type="ECO:0000313" key="3">
    <source>
        <dbReference type="Proteomes" id="UP000007148"/>
    </source>
</evidence>
<feature type="region of interest" description="Disordered" evidence="1">
    <location>
        <begin position="215"/>
        <end position="268"/>
    </location>
</feature>
<gene>
    <name evidence="2" type="ORF">PIIN_01464</name>
</gene>
<dbReference type="AlphaFoldDB" id="G4T8I7"/>
<feature type="region of interest" description="Disordered" evidence="1">
    <location>
        <begin position="337"/>
        <end position="361"/>
    </location>
</feature>
<feature type="compositionally biased region" description="Basic and acidic residues" evidence="1">
    <location>
        <begin position="232"/>
        <end position="243"/>
    </location>
</feature>
<keyword evidence="3" id="KW-1185">Reference proteome</keyword>
<accession>G4T8I7</accession>
<dbReference type="Proteomes" id="UP000007148">
    <property type="component" value="Unassembled WGS sequence"/>
</dbReference>
<dbReference type="HOGENOM" id="CLU_521855_0_0_1"/>
<name>G4T8I7_SERID</name>
<dbReference type="InParanoid" id="G4T8I7"/>
<feature type="region of interest" description="Disordered" evidence="1">
    <location>
        <begin position="448"/>
        <end position="522"/>
    </location>
</feature>
<comment type="caution">
    <text evidence="2">The sequence shown here is derived from an EMBL/GenBank/DDBJ whole genome shotgun (WGS) entry which is preliminary data.</text>
</comment>
<feature type="compositionally biased region" description="Basic and acidic residues" evidence="1">
    <location>
        <begin position="257"/>
        <end position="268"/>
    </location>
</feature>
<reference evidence="2 3" key="1">
    <citation type="journal article" date="2011" name="PLoS Pathog.">
        <title>Endophytic Life Strategies Decoded by Genome and Transcriptome Analyses of the Mutualistic Root Symbiont Piriformospora indica.</title>
        <authorList>
            <person name="Zuccaro A."/>
            <person name="Lahrmann U."/>
            <person name="Guldener U."/>
            <person name="Langen G."/>
            <person name="Pfiffi S."/>
            <person name="Biedenkopf D."/>
            <person name="Wong P."/>
            <person name="Samans B."/>
            <person name="Grimm C."/>
            <person name="Basiewicz M."/>
            <person name="Murat C."/>
            <person name="Martin F."/>
            <person name="Kogel K.H."/>
        </authorList>
    </citation>
    <scope>NUCLEOTIDE SEQUENCE [LARGE SCALE GENOMIC DNA]</scope>
    <source>
        <strain evidence="2 3">DSM 11827</strain>
    </source>
</reference>
<evidence type="ECO:0000313" key="2">
    <source>
        <dbReference type="EMBL" id="CCA67635.1"/>
    </source>
</evidence>
<feature type="region of interest" description="Disordered" evidence="1">
    <location>
        <begin position="285"/>
        <end position="311"/>
    </location>
</feature>
<dbReference type="EMBL" id="CAFZ01000017">
    <property type="protein sequence ID" value="CCA67635.1"/>
    <property type="molecule type" value="Genomic_DNA"/>
</dbReference>
<feature type="compositionally biased region" description="Pro residues" evidence="1">
    <location>
        <begin position="503"/>
        <end position="516"/>
    </location>
</feature>
<evidence type="ECO:0000256" key="1">
    <source>
        <dbReference type="SAM" id="MobiDB-lite"/>
    </source>
</evidence>
<sequence>MDIRALIHPYYVHHRNLAAINAAFMNLFRAIGQLSSTDESARDIFIPLCDASRRAQKRGLVAPMPAIPVPLLDQNDVETHDEVESLGNLVHLVASLAELVTNLTSSSAVSASSVSPIVHSSARNGPSHSNEMDSRPLLRSSSSFVVIPSMQYPGEHFSTGTVEDFRIRRHNYLHDARIRVRAWLSRKDTLRRSRQYRHQQTPDQQNVTGISITWPIPSHDTHHSRPPTEFGMQKRGEGSDATRNRPLARRAASQPHLRTDESDEKDKPLPVVPLHLASCVAGSSKTTIRVEGRGRKHEHSTSDPTGLTSRLRKPKPCLKVAKRPPLPIGSTSHIEMAASTSGTTSNRETSAMSSSVGPTGLTSDVPIILADSNPYAKDVNKVHRVRRKPVPTLSTIENQPLEIPGETSPSDTSVTAVVALVHTGRTGPREESQAGIPSNGSCSIAVAEPARRPPTSYHPQKRTTNRTNHAPHPVTSQTGDYYTIRVRSTPSDGRYLARSSPCIPKPIPAEPLPQYTPPAVGL</sequence>
<proteinExistence type="predicted"/>
<organism evidence="2 3">
    <name type="scientific">Serendipita indica (strain DSM 11827)</name>
    <name type="common">Root endophyte fungus</name>
    <name type="synonym">Piriformospora indica</name>
    <dbReference type="NCBI Taxonomy" id="1109443"/>
    <lineage>
        <taxon>Eukaryota</taxon>
        <taxon>Fungi</taxon>
        <taxon>Dikarya</taxon>
        <taxon>Basidiomycota</taxon>
        <taxon>Agaricomycotina</taxon>
        <taxon>Agaricomycetes</taxon>
        <taxon>Sebacinales</taxon>
        <taxon>Serendipitaceae</taxon>
        <taxon>Serendipita</taxon>
    </lineage>
</organism>
<protein>
    <submittedName>
        <fullName evidence="2">Uncharacterized protein</fullName>
    </submittedName>
</protein>